<name>A0AAJ7W6V6_CEPCN</name>
<dbReference type="InterPro" id="IPR043502">
    <property type="entry name" value="DNA/RNA_pol_sf"/>
</dbReference>
<evidence type="ECO:0000313" key="2">
    <source>
        <dbReference type="RefSeq" id="XP_024946042.1"/>
    </source>
</evidence>
<dbReference type="AlphaFoldDB" id="A0AAJ7W6V6"/>
<dbReference type="PANTHER" id="PTHR31511">
    <property type="entry name" value="PROTEIN CBG23764"/>
    <property type="match status" value="1"/>
</dbReference>
<accession>A0AAJ7W6V6</accession>
<dbReference type="RefSeq" id="XP_024946042.1">
    <property type="nucleotide sequence ID" value="XM_025090274.1"/>
</dbReference>
<evidence type="ECO:0000313" key="1">
    <source>
        <dbReference type="Proteomes" id="UP000694920"/>
    </source>
</evidence>
<gene>
    <name evidence="2" type="primary">LOC112495128</name>
</gene>
<dbReference type="KEGG" id="ccin:112495128"/>
<protein>
    <submittedName>
        <fullName evidence="2">Uncharacterized protein LOC112495128</fullName>
    </submittedName>
</protein>
<dbReference type="SUPFAM" id="SSF56672">
    <property type="entry name" value="DNA/RNA polymerases"/>
    <property type="match status" value="1"/>
</dbReference>
<dbReference type="PANTHER" id="PTHR31511:SF12">
    <property type="entry name" value="RHO TERMINATION FACTOR N-TERMINAL DOMAIN-CONTAINING PROTEIN"/>
    <property type="match status" value="1"/>
</dbReference>
<reference evidence="2" key="1">
    <citation type="submission" date="2025-08" db="UniProtKB">
        <authorList>
            <consortium name="RefSeq"/>
        </authorList>
    </citation>
    <scope>IDENTIFICATION</scope>
</reference>
<dbReference type="GeneID" id="112495128"/>
<dbReference type="GO" id="GO:0071897">
    <property type="term" value="P:DNA biosynthetic process"/>
    <property type="evidence" value="ECO:0007669"/>
    <property type="project" value="UniProtKB-ARBA"/>
</dbReference>
<keyword evidence="1" id="KW-1185">Reference proteome</keyword>
<dbReference type="Proteomes" id="UP000694920">
    <property type="component" value="Unplaced"/>
</dbReference>
<organism evidence="1 2">
    <name type="scientific">Cephus cinctus</name>
    <name type="common">Wheat stem sawfly</name>
    <dbReference type="NCBI Taxonomy" id="211228"/>
    <lineage>
        <taxon>Eukaryota</taxon>
        <taxon>Metazoa</taxon>
        <taxon>Ecdysozoa</taxon>
        <taxon>Arthropoda</taxon>
        <taxon>Hexapoda</taxon>
        <taxon>Insecta</taxon>
        <taxon>Pterygota</taxon>
        <taxon>Neoptera</taxon>
        <taxon>Endopterygota</taxon>
        <taxon>Hymenoptera</taxon>
        <taxon>Cephoidea</taxon>
        <taxon>Cephidae</taxon>
        <taxon>Cephus</taxon>
    </lineage>
</organism>
<sequence>MLLFIERGIRGGVAQCSNRYARANNRYMGADFDPSKEESYIMYYDVNNLYGAAMSQSLPVGSFEWEENFEQLDICNIPDDSLTGYIFEIDLEYPVELQELHKDLPLCPQQYTPPGSKNSKLITSLLPKNRYVIHYKNLKQCLRLGLKLTKTHRVLKFKQAPWLKKYIELNTEMRKKSNNDFEKNFYKLMNNSVFGKTMENVRKQKDVRLVTRWDGAYGTKALIAKPNFHSCTVFDEDMIIVEINRTKIKFNKPIYAGFSILDISKTYIYDFHYNYIKNTFGDRAKLMYTDTDSLIYYFTVPNIYEYIKRDLDKFDTSDYPPDNVYDIPFVNKKVLGLMKDENNGKIMIEFVGLRAKLYSFKILVESKYKKRAKGVKASTLKRITFDDYIKCLLHHQNLMKCQNLIQSKKHKVHTAQQRKVALSWNDDKTIILPGTTDTLPWGYTM</sequence>
<proteinExistence type="predicted"/>